<protein>
    <submittedName>
        <fullName evidence="6">Hydroxyacylglutathione hydrolase GloC</fullName>
    </submittedName>
</protein>
<keyword evidence="3 6" id="KW-0378">Hydrolase</keyword>
<evidence type="ECO:0000256" key="1">
    <source>
        <dbReference type="ARBA" id="ARBA00001947"/>
    </source>
</evidence>
<evidence type="ECO:0000256" key="2">
    <source>
        <dbReference type="ARBA" id="ARBA00022723"/>
    </source>
</evidence>
<name>A0AA35T2T6_GEOBA</name>
<dbReference type="AlphaFoldDB" id="A0AA35T2T6"/>
<comment type="caution">
    <text evidence="6">The sequence shown here is derived from an EMBL/GenBank/DDBJ whole genome shotgun (WGS) entry which is preliminary data.</text>
</comment>
<keyword evidence="2" id="KW-0479">Metal-binding</keyword>
<dbReference type="Proteomes" id="UP001174909">
    <property type="component" value="Unassembled WGS sequence"/>
</dbReference>
<dbReference type="InterPro" id="IPR051453">
    <property type="entry name" value="MBL_Glyoxalase_II"/>
</dbReference>
<dbReference type="SMART" id="SM00849">
    <property type="entry name" value="Lactamase_B"/>
    <property type="match status" value="1"/>
</dbReference>
<dbReference type="Pfam" id="PF00753">
    <property type="entry name" value="Lactamase_B"/>
    <property type="match status" value="1"/>
</dbReference>
<evidence type="ECO:0000256" key="3">
    <source>
        <dbReference type="ARBA" id="ARBA00022801"/>
    </source>
</evidence>
<accession>A0AA35T2T6</accession>
<dbReference type="PANTHER" id="PTHR46233:SF3">
    <property type="entry name" value="HYDROXYACYLGLUTATHIONE HYDROLASE GLOC"/>
    <property type="match status" value="1"/>
</dbReference>
<dbReference type="SUPFAM" id="SSF56281">
    <property type="entry name" value="Metallo-hydrolase/oxidoreductase"/>
    <property type="match status" value="1"/>
</dbReference>
<keyword evidence="4" id="KW-0862">Zinc</keyword>
<dbReference type="EMBL" id="CASHTH010003070">
    <property type="protein sequence ID" value="CAI8039933.1"/>
    <property type="molecule type" value="Genomic_DNA"/>
</dbReference>
<reference evidence="6" key="1">
    <citation type="submission" date="2023-03" db="EMBL/GenBank/DDBJ databases">
        <authorList>
            <person name="Steffen K."/>
            <person name="Cardenas P."/>
        </authorList>
    </citation>
    <scope>NUCLEOTIDE SEQUENCE</scope>
</reference>
<dbReference type="InterPro" id="IPR036866">
    <property type="entry name" value="RibonucZ/Hydroxyglut_hydro"/>
</dbReference>
<proteinExistence type="predicted"/>
<evidence type="ECO:0000256" key="4">
    <source>
        <dbReference type="ARBA" id="ARBA00022833"/>
    </source>
</evidence>
<sequence>MPVHHQAQGAGDVTVHKIENMGSLGNNGYIVICPETNQAVCIDTPDQPEKMINEVQASGVNVQAILVTHGHGDHLAGYTEITGTIGAPAAIGTADAHLPPSPPQRQLNDGDTVAFGNRTIQCIGTPGHTDGSTCFLVGGFLFSGDTLFPGGPGRSRSPEALQQELNSISANLLTLPADTYVYPGHGPDNTTIGEAKRRYDVFMSKSHPSDLQGDVDWLNT</sequence>
<evidence type="ECO:0000313" key="7">
    <source>
        <dbReference type="Proteomes" id="UP001174909"/>
    </source>
</evidence>
<dbReference type="InterPro" id="IPR001279">
    <property type="entry name" value="Metallo-B-lactamas"/>
</dbReference>
<feature type="domain" description="Metallo-beta-lactamase" evidence="5">
    <location>
        <begin position="25"/>
        <end position="185"/>
    </location>
</feature>
<dbReference type="PANTHER" id="PTHR46233">
    <property type="entry name" value="HYDROXYACYLGLUTATHIONE HYDROLASE GLOC"/>
    <property type="match status" value="1"/>
</dbReference>
<evidence type="ECO:0000313" key="6">
    <source>
        <dbReference type="EMBL" id="CAI8039933.1"/>
    </source>
</evidence>
<evidence type="ECO:0000259" key="5">
    <source>
        <dbReference type="SMART" id="SM00849"/>
    </source>
</evidence>
<comment type="cofactor">
    <cofactor evidence="1">
        <name>Zn(2+)</name>
        <dbReference type="ChEBI" id="CHEBI:29105"/>
    </cofactor>
</comment>
<keyword evidence="7" id="KW-1185">Reference proteome</keyword>
<gene>
    <name evidence="6" type="ORF">GBAR_LOCUS22271</name>
</gene>
<dbReference type="CDD" id="cd06262">
    <property type="entry name" value="metallo-hydrolase-like_MBL-fold"/>
    <property type="match status" value="1"/>
</dbReference>
<dbReference type="GO" id="GO:0046872">
    <property type="term" value="F:metal ion binding"/>
    <property type="evidence" value="ECO:0007669"/>
    <property type="project" value="UniProtKB-KW"/>
</dbReference>
<dbReference type="Gene3D" id="3.60.15.10">
    <property type="entry name" value="Ribonuclease Z/Hydroxyacylglutathione hydrolase-like"/>
    <property type="match status" value="1"/>
</dbReference>
<dbReference type="GO" id="GO:0016787">
    <property type="term" value="F:hydrolase activity"/>
    <property type="evidence" value="ECO:0007669"/>
    <property type="project" value="UniProtKB-KW"/>
</dbReference>
<organism evidence="6 7">
    <name type="scientific">Geodia barretti</name>
    <name type="common">Barrett's horny sponge</name>
    <dbReference type="NCBI Taxonomy" id="519541"/>
    <lineage>
        <taxon>Eukaryota</taxon>
        <taxon>Metazoa</taxon>
        <taxon>Porifera</taxon>
        <taxon>Demospongiae</taxon>
        <taxon>Heteroscleromorpha</taxon>
        <taxon>Tetractinellida</taxon>
        <taxon>Astrophorina</taxon>
        <taxon>Geodiidae</taxon>
        <taxon>Geodia</taxon>
    </lineage>
</organism>